<dbReference type="SUPFAM" id="SSF52402">
    <property type="entry name" value="Adenine nucleotide alpha hydrolases-like"/>
    <property type="match status" value="2"/>
</dbReference>
<protein>
    <submittedName>
        <fullName evidence="2">Nucleotide-binding universal stress UspA family protein</fullName>
    </submittedName>
</protein>
<dbReference type="InterPro" id="IPR006016">
    <property type="entry name" value="UspA"/>
</dbReference>
<dbReference type="EMBL" id="SNYA01000005">
    <property type="protein sequence ID" value="TDP91443.1"/>
    <property type="molecule type" value="Genomic_DNA"/>
</dbReference>
<dbReference type="Gene3D" id="3.40.50.620">
    <property type="entry name" value="HUPs"/>
    <property type="match status" value="2"/>
</dbReference>
<evidence type="ECO:0000313" key="2">
    <source>
        <dbReference type="EMBL" id="TDP91443.1"/>
    </source>
</evidence>
<sequence>MSIVVGVAPGHCSEAAVHLGALLARSYGQDLVLAAVISAGWPGGPGGVDGEYRRFLAASAEDALAAAGAVVPADLTVRTLVHTASSARRGLLEVCESEGAMRLVIGSAGDSESAPSAAVHGVHSEQGIDLGSVGVGLLQSAELPVALAPHGFTAAPGARLDRVTAAFSGSGTSAELVLGAAAVAAEAHAAIRIASFHTRPRGLLGAAIGFNAEAEVVTAWEKMIRARADAILGEISQFAAPPVAADVALGAGADWSAALRAVPWSETEVLLVGSSSIGALARISLGSHAAKILRHSPVPVVMVPRRATEEYAEQAVQRAGT</sequence>
<dbReference type="Pfam" id="PF00582">
    <property type="entry name" value="Usp"/>
    <property type="match status" value="2"/>
</dbReference>
<organism evidence="2 3">
    <name type="scientific">Leucobacter luti</name>
    <dbReference type="NCBI Taxonomy" id="340320"/>
    <lineage>
        <taxon>Bacteria</taxon>
        <taxon>Bacillati</taxon>
        <taxon>Actinomycetota</taxon>
        <taxon>Actinomycetes</taxon>
        <taxon>Micrococcales</taxon>
        <taxon>Microbacteriaceae</taxon>
        <taxon>Leucobacter</taxon>
    </lineage>
</organism>
<keyword evidence="3" id="KW-1185">Reference proteome</keyword>
<evidence type="ECO:0000313" key="3">
    <source>
        <dbReference type="Proteomes" id="UP000295601"/>
    </source>
</evidence>
<dbReference type="RefSeq" id="WP_133616931.1">
    <property type="nucleotide sequence ID" value="NZ_SNYA01000005.1"/>
</dbReference>
<reference evidence="2 3" key="1">
    <citation type="submission" date="2019-03" db="EMBL/GenBank/DDBJ databases">
        <title>Genomic analyses of the natural microbiome of Caenorhabditis elegans.</title>
        <authorList>
            <person name="Samuel B."/>
        </authorList>
    </citation>
    <scope>NUCLEOTIDE SEQUENCE [LARGE SCALE GENOMIC DNA]</scope>
    <source>
        <strain evidence="2 3">JUb18</strain>
    </source>
</reference>
<proteinExistence type="predicted"/>
<gene>
    <name evidence="2" type="ORF">EDF62_2059</name>
</gene>
<evidence type="ECO:0000259" key="1">
    <source>
        <dbReference type="Pfam" id="PF00582"/>
    </source>
</evidence>
<accession>A0A4R6RWV1</accession>
<dbReference type="InterPro" id="IPR014729">
    <property type="entry name" value="Rossmann-like_a/b/a_fold"/>
</dbReference>
<dbReference type="Proteomes" id="UP000295601">
    <property type="component" value="Unassembled WGS sequence"/>
</dbReference>
<feature type="domain" description="UspA" evidence="1">
    <location>
        <begin position="2"/>
        <end position="147"/>
    </location>
</feature>
<dbReference type="AlphaFoldDB" id="A0A4R6RWV1"/>
<name>A0A4R6RWV1_9MICO</name>
<comment type="caution">
    <text evidence="2">The sequence shown here is derived from an EMBL/GenBank/DDBJ whole genome shotgun (WGS) entry which is preliminary data.</text>
</comment>
<dbReference type="OrthoDB" id="5242641at2"/>
<feature type="domain" description="UspA" evidence="1">
    <location>
        <begin position="161"/>
        <end position="304"/>
    </location>
</feature>